<keyword evidence="2" id="KW-0812">Transmembrane</keyword>
<reference evidence="5 6" key="1">
    <citation type="submission" date="2013-12" db="EMBL/GenBank/DDBJ databases">
        <title>Draft genome of the parsitic nematode Ancylostoma duodenale.</title>
        <authorList>
            <person name="Mitreva M."/>
        </authorList>
    </citation>
    <scope>NUCLEOTIDE SEQUENCE [LARGE SCALE GENOMIC DNA]</scope>
    <source>
        <strain evidence="5 6">Zhejiang</strain>
    </source>
</reference>
<dbReference type="GO" id="GO:0015501">
    <property type="term" value="F:glutamate:sodium symporter activity"/>
    <property type="evidence" value="ECO:0007669"/>
    <property type="project" value="TreeGrafter"/>
</dbReference>
<dbReference type="SUPFAM" id="SSF118215">
    <property type="entry name" value="Proton glutamate symport protein"/>
    <property type="match status" value="1"/>
</dbReference>
<dbReference type="Proteomes" id="UP000054047">
    <property type="component" value="Unassembled WGS sequence"/>
</dbReference>
<comment type="similarity">
    <text evidence="1">Belongs to the dicarboxylate/amino acid:cation symporter (DAACS) (TC 2.A.23) family.</text>
</comment>
<keyword evidence="3" id="KW-1133">Transmembrane helix</keyword>
<evidence type="ECO:0000256" key="4">
    <source>
        <dbReference type="ARBA" id="ARBA00023136"/>
    </source>
</evidence>
<protein>
    <submittedName>
        <fullName evidence="5">Uncharacterized protein</fullName>
    </submittedName>
</protein>
<dbReference type="PANTHER" id="PTHR11958:SF99">
    <property type="entry name" value="SODIUM-DEPENDENT EXCITATORY AMINO ACID TRANSPORTER GLT-6-RELATED"/>
    <property type="match status" value="1"/>
</dbReference>
<dbReference type="PANTHER" id="PTHR11958">
    <property type="entry name" value="SODIUM/DICARBOXYLATE SYMPORTER-RELATED"/>
    <property type="match status" value="1"/>
</dbReference>
<dbReference type="Gene3D" id="1.10.3860.10">
    <property type="entry name" value="Sodium:dicarboxylate symporter"/>
    <property type="match status" value="1"/>
</dbReference>
<dbReference type="EMBL" id="KN776549">
    <property type="protein sequence ID" value="KIH44626.1"/>
    <property type="molecule type" value="Genomic_DNA"/>
</dbReference>
<dbReference type="AlphaFoldDB" id="A0A0C2FI40"/>
<keyword evidence="4" id="KW-0472">Membrane</keyword>
<accession>A0A0C2FI40</accession>
<sequence length="72" mass="8444">IIVFCTGFGIVISQLGERARIVVDFFVILDAVIMRWVETLMWYVNRSIKPIQCPRDELVQVRSTWYNVLGLR</sequence>
<gene>
    <name evidence="5" type="ORF">ANCDUO_25348</name>
</gene>
<evidence type="ECO:0000256" key="1">
    <source>
        <dbReference type="ARBA" id="ARBA00006148"/>
    </source>
</evidence>
<dbReference type="InterPro" id="IPR050746">
    <property type="entry name" value="DAACS"/>
</dbReference>
<proteinExistence type="inferred from homology"/>
<dbReference type="GO" id="GO:0005313">
    <property type="term" value="F:L-glutamate transmembrane transporter activity"/>
    <property type="evidence" value="ECO:0007669"/>
    <property type="project" value="TreeGrafter"/>
</dbReference>
<dbReference type="OrthoDB" id="5877963at2759"/>
<evidence type="ECO:0000256" key="2">
    <source>
        <dbReference type="ARBA" id="ARBA00022692"/>
    </source>
</evidence>
<evidence type="ECO:0000256" key="3">
    <source>
        <dbReference type="ARBA" id="ARBA00022989"/>
    </source>
</evidence>
<feature type="non-terminal residue" evidence="5">
    <location>
        <position position="1"/>
    </location>
</feature>
<dbReference type="GO" id="GO:0005886">
    <property type="term" value="C:plasma membrane"/>
    <property type="evidence" value="ECO:0007669"/>
    <property type="project" value="TreeGrafter"/>
</dbReference>
<evidence type="ECO:0000313" key="5">
    <source>
        <dbReference type="EMBL" id="KIH44626.1"/>
    </source>
</evidence>
<dbReference type="GO" id="GO:0015175">
    <property type="term" value="F:neutral L-amino acid transmembrane transporter activity"/>
    <property type="evidence" value="ECO:0007669"/>
    <property type="project" value="TreeGrafter"/>
</dbReference>
<dbReference type="InterPro" id="IPR036458">
    <property type="entry name" value="Na:dicarbo_symporter_sf"/>
</dbReference>
<keyword evidence="6" id="KW-1185">Reference proteome</keyword>
<evidence type="ECO:0000313" key="6">
    <source>
        <dbReference type="Proteomes" id="UP000054047"/>
    </source>
</evidence>
<name>A0A0C2FI40_9BILA</name>
<organism evidence="5 6">
    <name type="scientific">Ancylostoma duodenale</name>
    <dbReference type="NCBI Taxonomy" id="51022"/>
    <lineage>
        <taxon>Eukaryota</taxon>
        <taxon>Metazoa</taxon>
        <taxon>Ecdysozoa</taxon>
        <taxon>Nematoda</taxon>
        <taxon>Chromadorea</taxon>
        <taxon>Rhabditida</taxon>
        <taxon>Rhabditina</taxon>
        <taxon>Rhabditomorpha</taxon>
        <taxon>Strongyloidea</taxon>
        <taxon>Ancylostomatidae</taxon>
        <taxon>Ancylostomatinae</taxon>
        <taxon>Ancylostoma</taxon>
    </lineage>
</organism>